<dbReference type="Proteomes" id="UP000008722">
    <property type="component" value="Plasmid pOCEPR01"/>
</dbReference>
<keyword evidence="1" id="KW-0614">Plasmid</keyword>
<dbReference type="HOGENOM" id="CLU_2437926_0_0_0"/>
<sequence>MSNKSLEDVLKAAVASLAQAEPASPKHELERLQGLRARVEDALLDDGARRERLQEVLEAMSRLINEGYRVVPTRKHAPLFEELKRTVREL</sequence>
<proteinExistence type="predicted"/>
<protein>
    <submittedName>
        <fullName evidence="1">Uncharacterized protein</fullName>
    </submittedName>
</protein>
<reference evidence="1 2" key="2">
    <citation type="journal article" date="2011" name="Stand. Genomic Sci.">
        <title>Complete genome sequence of Oceanithermus profundus type strain (506).</title>
        <authorList>
            <person name="Pati A."/>
            <person name="Zhang X."/>
            <person name="Lapidus A."/>
            <person name="Nolan M."/>
            <person name="Lucas S."/>
            <person name="Del Rio T.G."/>
            <person name="Tice H."/>
            <person name="Cheng J.F."/>
            <person name="Tapia R."/>
            <person name="Han C."/>
            <person name="Goodwin L."/>
            <person name="Pitluck S."/>
            <person name="Liolios K."/>
            <person name="Pagani I."/>
            <person name="Ivanova N."/>
            <person name="Mavromatis K."/>
            <person name="Chen A."/>
            <person name="Palaniappan K."/>
            <person name="Hauser L."/>
            <person name="Jeffries C.D."/>
            <person name="Brambilla E.M."/>
            <person name="Rohl A."/>
            <person name="Mwirichia R."/>
            <person name="Rohde M."/>
            <person name="Tindall B.J."/>
            <person name="Sikorski J."/>
            <person name="Wirth R."/>
            <person name="Goker M."/>
            <person name="Woyke T."/>
            <person name="Detter J.C."/>
            <person name="Bristow J."/>
            <person name="Eisen J.A."/>
            <person name="Markowitz V."/>
            <person name="Hugenholtz P."/>
            <person name="Kyrpides N.C."/>
            <person name="Klenk H.P."/>
            <person name="Land M."/>
        </authorList>
    </citation>
    <scope>NUCLEOTIDE SEQUENCE [LARGE SCALE GENOMIC DNA]</scope>
    <source>
        <strain evidence="2">DSM 14977 / NBRC 100410 / VKM B-2274 / 506</strain>
        <plasmid evidence="2">Plasmid pOCEPR01</plasmid>
    </source>
</reference>
<dbReference type="RefSeq" id="WP_013449734.1">
    <property type="nucleotide sequence ID" value="NC_014753.1"/>
</dbReference>
<dbReference type="EMBL" id="CP002362">
    <property type="protein sequence ID" value="ADR37754.1"/>
    <property type="molecule type" value="Genomic_DNA"/>
</dbReference>
<geneLocation type="plasmid" evidence="1 2">
    <name>pOCEPR01</name>
</geneLocation>
<dbReference type="KEGG" id="opr:Ocepr_2306"/>
<accession>E4UAW9</accession>
<keyword evidence="2" id="KW-1185">Reference proteome</keyword>
<name>E4UAW9_OCEP5</name>
<organism evidence="1 2">
    <name type="scientific">Oceanithermus profundus (strain DSM 14977 / NBRC 100410 / VKM B-2274 / 506)</name>
    <dbReference type="NCBI Taxonomy" id="670487"/>
    <lineage>
        <taxon>Bacteria</taxon>
        <taxon>Thermotogati</taxon>
        <taxon>Deinococcota</taxon>
        <taxon>Deinococci</taxon>
        <taxon>Thermales</taxon>
        <taxon>Thermaceae</taxon>
        <taxon>Oceanithermus</taxon>
    </lineage>
</organism>
<reference evidence="2" key="1">
    <citation type="submission" date="2010-11" db="EMBL/GenBank/DDBJ databases">
        <title>The complete sequence of plasmid of Oceanithermus profundus DSM 14977.</title>
        <authorList>
            <consortium name="US DOE Joint Genome Institute (JGI-PGF)"/>
            <person name="Lucas S."/>
            <person name="Copeland A."/>
            <person name="Lapidus A."/>
            <person name="Bruce D."/>
            <person name="Goodwin L."/>
            <person name="Pitluck S."/>
            <person name="Kyrpides N."/>
            <person name="Mavromatis K."/>
            <person name="Pagani I."/>
            <person name="Ivanova N."/>
            <person name="Zhang X."/>
            <person name="Brettin T."/>
            <person name="Detter J.C."/>
            <person name="Tapia R."/>
            <person name="Han C."/>
            <person name="Land M."/>
            <person name="Hauser L."/>
            <person name="Markowitz V."/>
            <person name="Cheng J.-F."/>
            <person name="Hugenholtz P."/>
            <person name="Woyke T."/>
            <person name="Wu D."/>
            <person name="Tindall B."/>
            <person name="Faehnrich R."/>
            <person name="Brambilla E."/>
            <person name="Klenk H.-P."/>
            <person name="Eisen J.A."/>
        </authorList>
    </citation>
    <scope>NUCLEOTIDE SEQUENCE [LARGE SCALE GENOMIC DNA]</scope>
    <source>
        <strain evidence="2">DSM 14977 / NBRC 100410 / VKM B-2274 / 506</strain>
        <plasmid evidence="2">Plasmid pOCEPR01</plasmid>
    </source>
</reference>
<dbReference type="AlphaFoldDB" id="E4UAW9"/>
<evidence type="ECO:0000313" key="1">
    <source>
        <dbReference type="EMBL" id="ADR37754.1"/>
    </source>
</evidence>
<evidence type="ECO:0000313" key="2">
    <source>
        <dbReference type="Proteomes" id="UP000008722"/>
    </source>
</evidence>
<gene>
    <name evidence="1" type="ordered locus">Ocepr_2306</name>
</gene>